<dbReference type="EMBL" id="JACAZI010000001">
    <property type="protein sequence ID" value="KAF7372231.1"/>
    <property type="molecule type" value="Genomic_DNA"/>
</dbReference>
<feature type="compositionally biased region" description="Acidic residues" evidence="1">
    <location>
        <begin position="526"/>
        <end position="553"/>
    </location>
</feature>
<dbReference type="OrthoDB" id="3043234at2759"/>
<feature type="region of interest" description="Disordered" evidence="1">
    <location>
        <begin position="523"/>
        <end position="553"/>
    </location>
</feature>
<gene>
    <name evidence="2" type="ORF">MVEN_00082600</name>
</gene>
<comment type="caution">
    <text evidence="2">The sequence shown here is derived from an EMBL/GenBank/DDBJ whole genome shotgun (WGS) entry which is preliminary data.</text>
</comment>
<proteinExistence type="predicted"/>
<sequence>MPTERADIVKSLVDAQLGNDSYELLLDDLKAVADFLIFGGCCGHKDMNAFRGGCKAMAEAWPQGEEPVLLANRANSTTIRLGERESAAVRAAEEASTRGIVKAMAFLGALFRHKDEDKGYQDKYRLFMQQKVSDICGQTDFKRFPATSQTRYGSYGRAAAVVTEYYTFLMELIEIICDGKTKAGANHVEKLALIALNCPRTMAEVVAAALYSLCISWPYMQIVRSKDANGVLPNLLNLVDIHRKLPDFCRSLAATPSMFFAPDAVDFPKRFTLDGEPFHDRNVFLAAQALAPQLPDLTQMISAMFSGAAVTWIRFTPEFAIDGPIDLIPRSILPKLYIPSTNDHNEGPLGSYRVHTRYHPNSTPESFSALERYRRNNKESFAAKYITAEDLLYVMREVRKEDASGANVAFRQAVVEELERKARVQREKVRMATEKKQKREELLRATGLEQDREKIRKMTVPQLKQQYDVYKLIIKDTIILKTTLVSIPRRQDKLDAVLAALERYQENLRTDVIPATLTSQCVTDTPEMDSDTEMVDAEGDEFTDEAEEEELYH</sequence>
<evidence type="ECO:0000313" key="2">
    <source>
        <dbReference type="EMBL" id="KAF7372231.1"/>
    </source>
</evidence>
<reference evidence="2" key="1">
    <citation type="submission" date="2020-05" db="EMBL/GenBank/DDBJ databases">
        <title>Mycena genomes resolve the evolution of fungal bioluminescence.</title>
        <authorList>
            <person name="Tsai I.J."/>
        </authorList>
    </citation>
    <scope>NUCLEOTIDE SEQUENCE</scope>
    <source>
        <strain evidence="2">CCC161011</strain>
    </source>
</reference>
<organism evidence="2 3">
    <name type="scientific">Mycena venus</name>
    <dbReference type="NCBI Taxonomy" id="2733690"/>
    <lineage>
        <taxon>Eukaryota</taxon>
        <taxon>Fungi</taxon>
        <taxon>Dikarya</taxon>
        <taxon>Basidiomycota</taxon>
        <taxon>Agaricomycotina</taxon>
        <taxon>Agaricomycetes</taxon>
        <taxon>Agaricomycetidae</taxon>
        <taxon>Agaricales</taxon>
        <taxon>Marasmiineae</taxon>
        <taxon>Mycenaceae</taxon>
        <taxon>Mycena</taxon>
    </lineage>
</organism>
<protein>
    <submittedName>
        <fullName evidence="2">Uncharacterized protein</fullName>
    </submittedName>
</protein>
<dbReference type="AlphaFoldDB" id="A0A8H6Z9I8"/>
<accession>A0A8H6Z9I8</accession>
<evidence type="ECO:0000256" key="1">
    <source>
        <dbReference type="SAM" id="MobiDB-lite"/>
    </source>
</evidence>
<evidence type="ECO:0000313" key="3">
    <source>
        <dbReference type="Proteomes" id="UP000620124"/>
    </source>
</evidence>
<keyword evidence="3" id="KW-1185">Reference proteome</keyword>
<name>A0A8H6Z9I8_9AGAR</name>
<dbReference type="Proteomes" id="UP000620124">
    <property type="component" value="Unassembled WGS sequence"/>
</dbReference>